<feature type="compositionally biased region" description="Acidic residues" evidence="10">
    <location>
        <begin position="328"/>
        <end position="341"/>
    </location>
</feature>
<dbReference type="RefSeq" id="YP_010087563.1">
    <property type="nucleotide sequence ID" value="NC_055561.1"/>
</dbReference>
<gene>
    <name evidence="11" type="primary">UL42</name>
</gene>
<feature type="region of interest" description="Disordered" evidence="10">
    <location>
        <begin position="1"/>
        <end position="26"/>
    </location>
</feature>
<dbReference type="Pfam" id="PF02282">
    <property type="entry name" value="Herpes_UL42"/>
    <property type="match status" value="1"/>
</dbReference>
<dbReference type="GO" id="GO:0006260">
    <property type="term" value="P:DNA replication"/>
    <property type="evidence" value="ECO:0007669"/>
    <property type="project" value="UniProtKB-KW"/>
</dbReference>
<keyword evidence="5" id="KW-0235">DNA replication</keyword>
<comment type="function">
    <text evidence="7">Plays an essential role in viral DNA replication by acting as the polymerase accessory subunit. Associates with the viral polymerase to increase its processivity and forms high-affinity direct interactions with DNA. Facilitates the origin-binding protein loading onto DNA thus increasing its ability to assemble into a functional complex capable of unwinding duplex DNA.</text>
</comment>
<dbReference type="GO" id="GO:0042025">
    <property type="term" value="C:host cell nucleus"/>
    <property type="evidence" value="ECO:0007669"/>
    <property type="project" value="UniProtKB-SubCell"/>
</dbReference>
<feature type="region of interest" description="Disordered" evidence="10">
    <location>
        <begin position="326"/>
        <end position="423"/>
    </location>
</feature>
<dbReference type="KEGG" id="vg:65102854"/>
<evidence type="ECO:0000256" key="9">
    <source>
        <dbReference type="ARBA" id="ARBA00032287"/>
    </source>
</evidence>
<evidence type="ECO:0000256" key="1">
    <source>
        <dbReference type="ARBA" id="ARBA00004147"/>
    </source>
</evidence>
<feature type="compositionally biased region" description="Basic and acidic residues" evidence="10">
    <location>
        <begin position="364"/>
        <end position="377"/>
    </location>
</feature>
<comment type="subunit">
    <text evidence="8">Interacts with the DNA polymerase catalytic subunit. Interacts with the origin-binding protein.</text>
</comment>
<dbReference type="SUPFAM" id="SSF55979">
    <property type="entry name" value="DNA clamp"/>
    <property type="match status" value="2"/>
</dbReference>
<dbReference type="GO" id="GO:0003677">
    <property type="term" value="F:DNA binding"/>
    <property type="evidence" value="ECO:0007669"/>
    <property type="project" value="UniProtKB-KW"/>
</dbReference>
<dbReference type="Gene3D" id="3.70.10.10">
    <property type="match status" value="1"/>
</dbReference>
<evidence type="ECO:0000256" key="4">
    <source>
        <dbReference type="ARBA" id="ARBA00022562"/>
    </source>
</evidence>
<evidence type="ECO:0000313" key="11">
    <source>
        <dbReference type="EMBL" id="AVT50605.1"/>
    </source>
</evidence>
<sequence length="423" mass="43857">MSGSDAGAPAAMRSPPRPHADDGDARPIASASLIGRQLADVAALLSPFGASLRNAFLVFSREGLLVHSGLYDEQVYVAVPAEKFTSFQWAPAREDARVVFLANVDSRRGLLDAFRADKRRRVQNVAFLISGEPPASVLTQVTYFREADALAQTSLVKHELGEYAIMLPTRGADLAVALSRPQLSRLQAVAKDPGEAVAFSYRRARCLRAESASGRAVFAARPGDGEPAGAAPDPGAGSERILARARGAARRAALLEARCSGDAPDFRLELESPSGFRRLLQKVRQVGGDALLRFYLAPGAAMLSVSTAAPEGLTVFFFCRPAPAPAAGDEDEDYGGDDDGDGERGAARAAPRPPAKRPAAARAARGDGARRPATEARARKRPRAAVAAGPDANANADADAAAGAGPSGDGDGDGDGEGGTGGP</sequence>
<comment type="similarity">
    <text evidence="2">Belongs to the herpesviridae DNA polymerase processivity factor family.</text>
</comment>
<proteinExistence type="inferred from homology"/>
<name>A0A455JK26_9ALPH</name>
<organism evidence="11 12">
    <name type="scientific">Cervid alphaherpesvirus 3</name>
    <dbReference type="NCBI Taxonomy" id="2115790"/>
    <lineage>
        <taxon>Viruses</taxon>
        <taxon>Duplodnaviria</taxon>
        <taxon>Heunggongvirae</taxon>
        <taxon>Peploviricota</taxon>
        <taxon>Herviviricetes</taxon>
        <taxon>Herpesvirales</taxon>
        <taxon>Orthoherpesviridae</taxon>
        <taxon>Alphaherpesvirinae</taxon>
        <taxon>Varicellovirus</taxon>
        <taxon>Varicellovirus cervidalpha3</taxon>
    </lineage>
</organism>
<dbReference type="GeneID" id="65102854"/>
<evidence type="ECO:0000256" key="6">
    <source>
        <dbReference type="ARBA" id="ARBA00023125"/>
    </source>
</evidence>
<evidence type="ECO:0000256" key="10">
    <source>
        <dbReference type="SAM" id="MobiDB-lite"/>
    </source>
</evidence>
<dbReference type="EMBL" id="MH036941">
    <property type="protein sequence ID" value="AVT50605.1"/>
    <property type="molecule type" value="Genomic_DNA"/>
</dbReference>
<evidence type="ECO:0000256" key="2">
    <source>
        <dbReference type="ARBA" id="ARBA00008362"/>
    </source>
</evidence>
<keyword evidence="4" id="KW-1048">Host nucleus</keyword>
<keyword evidence="6" id="KW-0238">DNA-binding</keyword>
<dbReference type="InterPro" id="IPR046938">
    <property type="entry name" value="DNA_clamp_sf"/>
</dbReference>
<evidence type="ECO:0000256" key="8">
    <source>
        <dbReference type="ARBA" id="ARBA00025824"/>
    </source>
</evidence>
<feature type="compositionally biased region" description="Low complexity" evidence="10">
    <location>
        <begin position="384"/>
        <end position="404"/>
    </location>
</feature>
<protein>
    <recommendedName>
        <fullName evidence="3">DNA polymerase processivity factor</fullName>
    </recommendedName>
    <alternativeName>
        <fullName evidence="9">Polymerase accessory protein</fullName>
    </alternativeName>
</protein>
<accession>A0A455JK26</accession>
<comment type="subcellular location">
    <subcellularLocation>
        <location evidence="1">Host nucleus</location>
    </subcellularLocation>
</comment>
<evidence type="ECO:0000256" key="5">
    <source>
        <dbReference type="ARBA" id="ARBA00022705"/>
    </source>
</evidence>
<evidence type="ECO:0000256" key="3">
    <source>
        <dbReference type="ARBA" id="ARBA00015068"/>
    </source>
</evidence>
<evidence type="ECO:0000256" key="7">
    <source>
        <dbReference type="ARBA" id="ARBA00024645"/>
    </source>
</evidence>
<dbReference type="InterPro" id="IPR003202">
    <property type="entry name" value="Herpes_UL42"/>
</dbReference>
<evidence type="ECO:0000313" key="12">
    <source>
        <dbReference type="Proteomes" id="UP000676557"/>
    </source>
</evidence>
<reference evidence="11 12" key="1">
    <citation type="submission" date="2018-03" db="EMBL/GenBank/DDBJ databases">
        <title>Cervid herpesvirus genomes.</title>
        <authorList>
            <person name="Das Neves C.G."/>
            <person name="Davison A.J."/>
        </authorList>
    </citation>
    <scope>NUCLEOTIDE SEQUENCE [LARGE SCALE GENOMIC DNA]</scope>
    <source>
        <strain evidence="11 12">Canada</strain>
    </source>
</reference>
<dbReference type="Proteomes" id="UP000676557">
    <property type="component" value="Segment"/>
</dbReference>
<keyword evidence="12" id="KW-1185">Reference proteome</keyword>